<evidence type="ECO:0000313" key="3">
    <source>
        <dbReference type="Proteomes" id="UP000078534"/>
    </source>
</evidence>
<dbReference type="PANTHER" id="PTHR43649:SF30">
    <property type="entry name" value="ABC TRANSPORTER SUBSTRATE-BINDING PROTEIN"/>
    <property type="match status" value="1"/>
</dbReference>
<name>A0A179SR68_9BACI</name>
<dbReference type="CDD" id="cd13585">
    <property type="entry name" value="PBP2_TMBP_like"/>
    <property type="match status" value="1"/>
</dbReference>
<dbReference type="PROSITE" id="PS51257">
    <property type="entry name" value="PROKAR_LIPOPROTEIN"/>
    <property type="match status" value="1"/>
</dbReference>
<feature type="chain" id="PRO_5008106301" evidence="1">
    <location>
        <begin position="29"/>
        <end position="440"/>
    </location>
</feature>
<comment type="caution">
    <text evidence="2">The sequence shown here is derived from an EMBL/GenBank/DDBJ whole genome shotgun (WGS) entry which is preliminary data.</text>
</comment>
<dbReference type="InterPro" id="IPR050490">
    <property type="entry name" value="Bact_solute-bd_prot1"/>
</dbReference>
<proteinExistence type="predicted"/>
<dbReference type="AlphaFoldDB" id="A0A179SR68"/>
<dbReference type="InterPro" id="IPR006059">
    <property type="entry name" value="SBP"/>
</dbReference>
<dbReference type="EMBL" id="LWSG01000044">
    <property type="protein sequence ID" value="OAS82782.1"/>
    <property type="molecule type" value="Genomic_DNA"/>
</dbReference>
<sequence length="440" mass="49365">MGVRKSYLFLIFLLLTALTIVGCSSNKATDGTTTEGNDDTSKGDNTKVVTLDFWDMVWGPPEYIETAKKQVEKFNQEHPNIQVKYQSTPWSNWYQTFSTAIASGTAPDISTGAGYQAFQFYDQGAILPIDDVIEEWKAEGKLEDFFPGTVETMKYNDHYVALPWGLDLRVYYYRKDFFEEAGIEVPKNFDELRAAAKALTTDNGRYGMITPSDTGGTHYLFQLMLNNGGGIFTEDRKVDFMNERNVEALKLYSDMVKDGSVNPAGAGMVGDDAIKSFGQGDAAIILEGPGFKNRFPEMDEQIGVMPPLEGFQGDKGTVMWVNNLMIYKESKHPEEAKIFLKWWSENSLPLWKDGNLEQLSARISFSEDPFFQDNPVTKIVYDEYVPIGKTTGSNSTGAFPELNEIEGEGLMQNLTQRLIMGDDPKESMGIADQKIKEIMK</sequence>
<accession>A0A179SR68</accession>
<dbReference type="RefSeq" id="WP_066339282.1">
    <property type="nucleotide sequence ID" value="NZ_LWSG01000044.1"/>
</dbReference>
<dbReference type="SUPFAM" id="SSF53850">
    <property type="entry name" value="Periplasmic binding protein-like II"/>
    <property type="match status" value="1"/>
</dbReference>
<keyword evidence="1" id="KW-0732">Signal</keyword>
<reference evidence="3" key="1">
    <citation type="submission" date="2016-04" db="EMBL/GenBank/DDBJ databases">
        <authorList>
            <person name="Lyu Z."/>
            <person name="Lyu W."/>
        </authorList>
    </citation>
    <scope>NUCLEOTIDE SEQUENCE [LARGE SCALE GENOMIC DNA]</scope>
    <source>
        <strain evidence="3">C44</strain>
    </source>
</reference>
<dbReference type="Proteomes" id="UP000078534">
    <property type="component" value="Unassembled WGS sequence"/>
</dbReference>
<gene>
    <name evidence="2" type="ORF">A6K24_11725</name>
</gene>
<evidence type="ECO:0000256" key="1">
    <source>
        <dbReference type="SAM" id="SignalP"/>
    </source>
</evidence>
<dbReference type="OrthoDB" id="9808332at2"/>
<dbReference type="PANTHER" id="PTHR43649">
    <property type="entry name" value="ARABINOSE-BINDING PROTEIN-RELATED"/>
    <property type="match status" value="1"/>
</dbReference>
<organism evidence="2 3">
    <name type="scientific">Metabacillus litoralis</name>
    <dbReference type="NCBI Taxonomy" id="152268"/>
    <lineage>
        <taxon>Bacteria</taxon>
        <taxon>Bacillati</taxon>
        <taxon>Bacillota</taxon>
        <taxon>Bacilli</taxon>
        <taxon>Bacillales</taxon>
        <taxon>Bacillaceae</taxon>
        <taxon>Metabacillus</taxon>
    </lineage>
</organism>
<keyword evidence="3" id="KW-1185">Reference proteome</keyword>
<evidence type="ECO:0000313" key="2">
    <source>
        <dbReference type="EMBL" id="OAS82782.1"/>
    </source>
</evidence>
<dbReference type="Gene3D" id="3.40.190.10">
    <property type="entry name" value="Periplasmic binding protein-like II"/>
    <property type="match status" value="2"/>
</dbReference>
<feature type="signal peptide" evidence="1">
    <location>
        <begin position="1"/>
        <end position="28"/>
    </location>
</feature>
<protein>
    <submittedName>
        <fullName evidence="2">ABC transporter substrate-binding protein</fullName>
    </submittedName>
</protein>
<dbReference type="Pfam" id="PF01547">
    <property type="entry name" value="SBP_bac_1"/>
    <property type="match status" value="1"/>
</dbReference>
<dbReference type="STRING" id="152268.A6K24_11725"/>